<evidence type="ECO:0000256" key="4">
    <source>
        <dbReference type="ARBA" id="ARBA00022692"/>
    </source>
</evidence>
<keyword evidence="8" id="KW-0862">Zinc</keyword>
<dbReference type="Proteomes" id="UP000249082">
    <property type="component" value="Unassembled WGS sequence"/>
</dbReference>
<protein>
    <submittedName>
        <fullName evidence="16">Fatty acid hydroxylase</fullName>
    </submittedName>
</protein>
<comment type="caution">
    <text evidence="16">The sequence shown here is derived from an EMBL/GenBank/DDBJ whole genome shotgun (WGS) entry which is preliminary data.</text>
</comment>
<evidence type="ECO:0000256" key="6">
    <source>
        <dbReference type="ARBA" id="ARBA00022824"/>
    </source>
</evidence>
<dbReference type="GO" id="GO:0016020">
    <property type="term" value="C:membrane"/>
    <property type="evidence" value="ECO:0007669"/>
    <property type="project" value="InterPro"/>
</dbReference>
<dbReference type="InterPro" id="IPR014430">
    <property type="entry name" value="Scs7"/>
</dbReference>
<evidence type="ECO:0000256" key="1">
    <source>
        <dbReference type="ARBA" id="ARBA00001947"/>
    </source>
</evidence>
<evidence type="ECO:0000256" key="9">
    <source>
        <dbReference type="ARBA" id="ARBA00022989"/>
    </source>
</evidence>
<comment type="subcellular location">
    <subcellularLocation>
        <location evidence="2">Endoplasmic reticulum membrane</location>
        <topology evidence="2">Multi-pass membrane protein</topology>
    </subcellularLocation>
</comment>
<keyword evidence="7" id="KW-0276">Fatty acid metabolism</keyword>
<dbReference type="AlphaFoldDB" id="A0A2W5NKJ1"/>
<accession>A0A2W5NKJ1</accession>
<evidence type="ECO:0000256" key="2">
    <source>
        <dbReference type="ARBA" id="ARBA00004477"/>
    </source>
</evidence>
<evidence type="ECO:0000256" key="13">
    <source>
        <dbReference type="ARBA" id="ARBA00023160"/>
    </source>
</evidence>
<evidence type="ECO:0000256" key="12">
    <source>
        <dbReference type="ARBA" id="ARBA00023136"/>
    </source>
</evidence>
<organism evidence="16 17">
    <name type="scientific">Novosphingobium pentaromativorans</name>
    <dbReference type="NCBI Taxonomy" id="205844"/>
    <lineage>
        <taxon>Bacteria</taxon>
        <taxon>Pseudomonadati</taxon>
        <taxon>Pseudomonadota</taxon>
        <taxon>Alphaproteobacteria</taxon>
        <taxon>Sphingomonadales</taxon>
        <taxon>Sphingomonadaceae</taxon>
        <taxon>Novosphingobium</taxon>
    </lineage>
</organism>
<evidence type="ECO:0000256" key="10">
    <source>
        <dbReference type="ARBA" id="ARBA00023002"/>
    </source>
</evidence>
<dbReference type="GO" id="GO:0006633">
    <property type="term" value="P:fatty acid biosynthetic process"/>
    <property type="evidence" value="ECO:0007669"/>
    <property type="project" value="UniProtKB-KW"/>
</dbReference>
<dbReference type="GO" id="GO:0005506">
    <property type="term" value="F:iron ion binding"/>
    <property type="evidence" value="ECO:0007669"/>
    <property type="project" value="InterPro"/>
</dbReference>
<feature type="transmembrane region" description="Helical" evidence="14">
    <location>
        <begin position="52"/>
        <end position="72"/>
    </location>
</feature>
<evidence type="ECO:0000256" key="5">
    <source>
        <dbReference type="ARBA" id="ARBA00022723"/>
    </source>
</evidence>
<keyword evidence="13" id="KW-0275">Fatty acid biosynthesis</keyword>
<dbReference type="PANTHER" id="PTHR12863">
    <property type="entry name" value="FATTY ACID HYDROXYLASE"/>
    <property type="match status" value="1"/>
</dbReference>
<evidence type="ECO:0000259" key="15">
    <source>
        <dbReference type="Pfam" id="PF04116"/>
    </source>
</evidence>
<keyword evidence="3" id="KW-0444">Lipid biosynthesis</keyword>
<evidence type="ECO:0000256" key="11">
    <source>
        <dbReference type="ARBA" id="ARBA00023098"/>
    </source>
</evidence>
<keyword evidence="5" id="KW-0479">Metal-binding</keyword>
<feature type="transmembrane region" description="Helical" evidence="14">
    <location>
        <begin position="21"/>
        <end position="46"/>
    </location>
</feature>
<dbReference type="PANTHER" id="PTHR12863:SF1">
    <property type="entry name" value="FATTY ACID 2-HYDROXYLASE"/>
    <property type="match status" value="1"/>
</dbReference>
<evidence type="ECO:0000256" key="14">
    <source>
        <dbReference type="SAM" id="Phobius"/>
    </source>
</evidence>
<evidence type="ECO:0000256" key="8">
    <source>
        <dbReference type="ARBA" id="ARBA00022833"/>
    </source>
</evidence>
<reference evidence="16 17" key="1">
    <citation type="submission" date="2017-08" db="EMBL/GenBank/DDBJ databases">
        <title>Infants hospitalized years apart are colonized by the same room-sourced microbial strains.</title>
        <authorList>
            <person name="Brooks B."/>
            <person name="Olm M.R."/>
            <person name="Firek B.A."/>
            <person name="Baker R."/>
            <person name="Thomas B.C."/>
            <person name="Morowitz M.J."/>
            <person name="Banfield J.F."/>
        </authorList>
    </citation>
    <scope>NUCLEOTIDE SEQUENCE [LARGE SCALE GENOMIC DNA]</scope>
    <source>
        <strain evidence="16">S2_005_002_R2_33</strain>
    </source>
</reference>
<evidence type="ECO:0000256" key="3">
    <source>
        <dbReference type="ARBA" id="ARBA00022516"/>
    </source>
</evidence>
<dbReference type="GO" id="GO:0080132">
    <property type="term" value="F:fatty acid 2-hydroxylase activity"/>
    <property type="evidence" value="ECO:0007669"/>
    <property type="project" value="InterPro"/>
</dbReference>
<dbReference type="Pfam" id="PF04116">
    <property type="entry name" value="FA_hydroxylase"/>
    <property type="match status" value="1"/>
</dbReference>
<feature type="domain" description="Fatty acid hydroxylase" evidence="15">
    <location>
        <begin position="60"/>
        <end position="196"/>
    </location>
</feature>
<keyword evidence="12 14" id="KW-0472">Membrane</keyword>
<keyword evidence="4 14" id="KW-0812">Transmembrane</keyword>
<name>A0A2W5NKJ1_9SPHN</name>
<sequence length="203" mass="23193">MPSLEPSPQRIRLFKSETLERFTLISPRAFAVAWAVLLPAIAWAGWGAVSPLTGLFLVSAGLLVWTLFEYVMHRYLFHWETKVPVLRAFVFLMHGNHHDAPNDPLRSLMPLSASLPIAAIVWGIFAVLFGMPGTWLFLGFMIGYVIYDVVHYAAHQWPMQSKLAQAIKRHHMRHHYIDEGGNFSISAIFWDRVFGSKIHSLKR</sequence>
<keyword evidence="9 14" id="KW-1133">Transmembrane helix</keyword>
<comment type="cofactor">
    <cofactor evidence="1">
        <name>Zn(2+)</name>
        <dbReference type="ChEBI" id="CHEBI:29105"/>
    </cofactor>
</comment>
<keyword evidence="10" id="KW-0560">Oxidoreductase</keyword>
<evidence type="ECO:0000256" key="7">
    <source>
        <dbReference type="ARBA" id="ARBA00022832"/>
    </source>
</evidence>
<feature type="transmembrane region" description="Helical" evidence="14">
    <location>
        <begin position="108"/>
        <end position="129"/>
    </location>
</feature>
<keyword evidence="6" id="KW-0256">Endoplasmic reticulum</keyword>
<evidence type="ECO:0000313" key="17">
    <source>
        <dbReference type="Proteomes" id="UP000249082"/>
    </source>
</evidence>
<evidence type="ECO:0000313" key="16">
    <source>
        <dbReference type="EMBL" id="PZQ53494.1"/>
    </source>
</evidence>
<dbReference type="InterPro" id="IPR006694">
    <property type="entry name" value="Fatty_acid_hydroxylase"/>
</dbReference>
<proteinExistence type="predicted"/>
<gene>
    <name evidence="16" type="ORF">DI555_15800</name>
</gene>
<keyword evidence="11" id="KW-0443">Lipid metabolism</keyword>
<dbReference type="EMBL" id="QFPX01000014">
    <property type="protein sequence ID" value="PZQ53494.1"/>
    <property type="molecule type" value="Genomic_DNA"/>
</dbReference>